<evidence type="ECO:0000313" key="3">
    <source>
        <dbReference type="Proteomes" id="UP000053029"/>
    </source>
</evidence>
<dbReference type="VEuPathDB" id="FungiDB:Z517_00758"/>
<dbReference type="PROSITE" id="PS51186">
    <property type="entry name" value="GNAT"/>
    <property type="match status" value="1"/>
</dbReference>
<dbReference type="HOGENOM" id="CLU_013985_24_0_1"/>
<dbReference type="OrthoDB" id="4072826at2759"/>
<evidence type="ECO:0000313" key="2">
    <source>
        <dbReference type="EMBL" id="KIW85368.1"/>
    </source>
</evidence>
<keyword evidence="3" id="KW-1185">Reference proteome</keyword>
<dbReference type="Pfam" id="PF13302">
    <property type="entry name" value="Acetyltransf_3"/>
    <property type="match status" value="1"/>
</dbReference>
<dbReference type="RefSeq" id="XP_013289176.1">
    <property type="nucleotide sequence ID" value="XM_013433722.1"/>
</dbReference>
<dbReference type="SUPFAM" id="SSF55729">
    <property type="entry name" value="Acyl-CoA N-acyltransferases (Nat)"/>
    <property type="match status" value="1"/>
</dbReference>
<proteinExistence type="predicted"/>
<dbReference type="InterPro" id="IPR051531">
    <property type="entry name" value="N-acetyltransferase"/>
</dbReference>
<dbReference type="PANTHER" id="PTHR43792:SF1">
    <property type="entry name" value="N-ACETYLTRANSFERASE DOMAIN-CONTAINING PROTEIN"/>
    <property type="match status" value="1"/>
</dbReference>
<dbReference type="PANTHER" id="PTHR43792">
    <property type="entry name" value="GNAT FAMILY, PUTATIVE (AFU_ORTHOLOGUE AFUA_3G00765)-RELATED-RELATED"/>
    <property type="match status" value="1"/>
</dbReference>
<dbReference type="EMBL" id="KN846969">
    <property type="protein sequence ID" value="KIW85368.1"/>
    <property type="molecule type" value="Genomic_DNA"/>
</dbReference>
<name>A0A0D2GWI6_9EURO</name>
<sequence length="188" mass="21122">MTTARLLLRPIQESDLEDFHALRTEVEVMKWTRAGKVDIDKEATQIWMNRFLPPNNATTFSFAIEEIASPGKVIGVVGCHTQEPPECGYMLRTNSWGQGYATEALRRWLQAWWELPRKEVVLEEVEKGDDIDDTIATVPEVLMADLGAENIASAKILAKCGFHRVGEELIQLNGSTVNLVTFELPRPA</sequence>
<dbReference type="AlphaFoldDB" id="A0A0D2GWI6"/>
<dbReference type="Gene3D" id="3.40.630.30">
    <property type="match status" value="1"/>
</dbReference>
<dbReference type="GO" id="GO:0016747">
    <property type="term" value="F:acyltransferase activity, transferring groups other than amino-acyl groups"/>
    <property type="evidence" value="ECO:0007669"/>
    <property type="project" value="InterPro"/>
</dbReference>
<dbReference type="InterPro" id="IPR000182">
    <property type="entry name" value="GNAT_dom"/>
</dbReference>
<protein>
    <recommendedName>
        <fullName evidence="1">N-acetyltransferase domain-containing protein</fullName>
    </recommendedName>
</protein>
<dbReference type="GeneID" id="25300248"/>
<dbReference type="STRING" id="1442368.A0A0D2GWI6"/>
<gene>
    <name evidence="2" type="ORF">Z517_00758</name>
</gene>
<dbReference type="Proteomes" id="UP000053029">
    <property type="component" value="Unassembled WGS sequence"/>
</dbReference>
<feature type="domain" description="N-acetyltransferase" evidence="1">
    <location>
        <begin position="6"/>
        <end position="187"/>
    </location>
</feature>
<accession>A0A0D2GWI6</accession>
<reference evidence="2 3" key="1">
    <citation type="submission" date="2015-01" db="EMBL/GenBank/DDBJ databases">
        <title>The Genome Sequence of Fonsecaea pedrosoi CBS 271.37.</title>
        <authorList>
            <consortium name="The Broad Institute Genomics Platform"/>
            <person name="Cuomo C."/>
            <person name="de Hoog S."/>
            <person name="Gorbushina A."/>
            <person name="Stielow B."/>
            <person name="Teixiera M."/>
            <person name="Abouelleil A."/>
            <person name="Chapman S.B."/>
            <person name="Priest M."/>
            <person name="Young S.K."/>
            <person name="Wortman J."/>
            <person name="Nusbaum C."/>
            <person name="Birren B."/>
        </authorList>
    </citation>
    <scope>NUCLEOTIDE SEQUENCE [LARGE SCALE GENOMIC DNA]</scope>
    <source>
        <strain evidence="2 3">CBS 271.37</strain>
    </source>
</reference>
<evidence type="ECO:0000259" key="1">
    <source>
        <dbReference type="PROSITE" id="PS51186"/>
    </source>
</evidence>
<organism evidence="2 3">
    <name type="scientific">Fonsecaea pedrosoi CBS 271.37</name>
    <dbReference type="NCBI Taxonomy" id="1442368"/>
    <lineage>
        <taxon>Eukaryota</taxon>
        <taxon>Fungi</taxon>
        <taxon>Dikarya</taxon>
        <taxon>Ascomycota</taxon>
        <taxon>Pezizomycotina</taxon>
        <taxon>Eurotiomycetes</taxon>
        <taxon>Chaetothyriomycetidae</taxon>
        <taxon>Chaetothyriales</taxon>
        <taxon>Herpotrichiellaceae</taxon>
        <taxon>Fonsecaea</taxon>
    </lineage>
</organism>
<dbReference type="InterPro" id="IPR016181">
    <property type="entry name" value="Acyl_CoA_acyltransferase"/>
</dbReference>